<name>A0A238FI29_9BASI</name>
<dbReference type="Proteomes" id="UP000198372">
    <property type="component" value="Unassembled WGS sequence"/>
</dbReference>
<evidence type="ECO:0000313" key="3">
    <source>
        <dbReference type="Proteomes" id="UP000198372"/>
    </source>
</evidence>
<dbReference type="OrthoDB" id="10519152at2759"/>
<accession>A0A238FI29</accession>
<organism evidence="2 3">
    <name type="scientific">Microbotryum intermedium</name>
    <dbReference type="NCBI Taxonomy" id="269621"/>
    <lineage>
        <taxon>Eukaryota</taxon>
        <taxon>Fungi</taxon>
        <taxon>Dikarya</taxon>
        <taxon>Basidiomycota</taxon>
        <taxon>Pucciniomycotina</taxon>
        <taxon>Microbotryomycetes</taxon>
        <taxon>Microbotryales</taxon>
        <taxon>Microbotryaceae</taxon>
        <taxon>Microbotryum</taxon>
    </lineage>
</organism>
<feature type="chain" id="PRO_5012850732" evidence="1">
    <location>
        <begin position="24"/>
        <end position="171"/>
    </location>
</feature>
<feature type="signal peptide" evidence="1">
    <location>
        <begin position="1"/>
        <end position="23"/>
    </location>
</feature>
<gene>
    <name evidence="2" type="ORF">BQ2448_7378</name>
</gene>
<evidence type="ECO:0000313" key="2">
    <source>
        <dbReference type="EMBL" id="SCV73452.1"/>
    </source>
</evidence>
<proteinExistence type="predicted"/>
<sequence>MLLSQRYAIIFFLWLVSTTVTSGAPTPDPLSLGGLGKLFHPFMRFYHQSWNGSTITSTSYGSGATSGSMVSATTSDSEDAGGNMSKATLKITDPTNTTQICAVACAEKENAFTRNRYCPQLCKTLMLLRAKPSRSTSLRSSSRVDIIVQSLLFSAWRKPFCGLAWRASEQV</sequence>
<reference evidence="3" key="1">
    <citation type="submission" date="2016-09" db="EMBL/GenBank/DDBJ databases">
        <authorList>
            <person name="Jeantristanb JTB J.-T."/>
            <person name="Ricardo R."/>
        </authorList>
    </citation>
    <scope>NUCLEOTIDE SEQUENCE [LARGE SCALE GENOMIC DNA]</scope>
</reference>
<keyword evidence="3" id="KW-1185">Reference proteome</keyword>
<dbReference type="AlphaFoldDB" id="A0A238FI29"/>
<dbReference type="EMBL" id="FMSP01000018">
    <property type="protein sequence ID" value="SCV73452.1"/>
    <property type="molecule type" value="Genomic_DNA"/>
</dbReference>
<keyword evidence="1" id="KW-0732">Signal</keyword>
<evidence type="ECO:0000256" key="1">
    <source>
        <dbReference type="SAM" id="SignalP"/>
    </source>
</evidence>
<protein>
    <submittedName>
        <fullName evidence="2">BQ2448_7378 protein</fullName>
    </submittedName>
</protein>